<keyword evidence="3 7" id="KW-0456">Lyase</keyword>
<comment type="similarity">
    <text evidence="1 7">Belongs to the DeoC/FbaB aldolase family. DeoC type 1 subfamily.</text>
</comment>
<comment type="caution">
    <text evidence="8">The sequence shown here is derived from an EMBL/GenBank/DDBJ whole genome shotgun (WGS) entry which is preliminary data.</text>
</comment>
<dbReference type="RefSeq" id="WP_161151802.1">
    <property type="nucleotide sequence ID" value="NZ_BAAAJZ010000003.1"/>
</dbReference>
<feature type="active site" description="Schiff-base intermediate with acetaldehyde" evidence="7">
    <location>
        <position position="159"/>
    </location>
</feature>
<dbReference type="GO" id="GO:0009264">
    <property type="term" value="P:deoxyribonucleotide catabolic process"/>
    <property type="evidence" value="ECO:0007669"/>
    <property type="project" value="UniProtKB-UniRule"/>
</dbReference>
<dbReference type="EC" id="4.1.2.4" evidence="7"/>
<keyword evidence="2 7" id="KW-0963">Cytoplasm</keyword>
<evidence type="ECO:0000256" key="7">
    <source>
        <dbReference type="HAMAP-Rule" id="MF_00114"/>
    </source>
</evidence>
<dbReference type="Gene3D" id="3.20.20.70">
    <property type="entry name" value="Aldolase class I"/>
    <property type="match status" value="1"/>
</dbReference>
<dbReference type="AlphaFoldDB" id="A0A852WAE1"/>
<evidence type="ECO:0000256" key="3">
    <source>
        <dbReference type="ARBA" id="ARBA00023239"/>
    </source>
</evidence>
<dbReference type="EMBL" id="JACCCZ010000001">
    <property type="protein sequence ID" value="NYG02786.1"/>
    <property type="molecule type" value="Genomic_DNA"/>
</dbReference>
<comment type="catalytic activity">
    <reaction evidence="5 7">
        <text>2-deoxy-D-ribose 5-phosphate = D-glyceraldehyde 3-phosphate + acetaldehyde</text>
        <dbReference type="Rhea" id="RHEA:12821"/>
        <dbReference type="ChEBI" id="CHEBI:15343"/>
        <dbReference type="ChEBI" id="CHEBI:59776"/>
        <dbReference type="ChEBI" id="CHEBI:62877"/>
        <dbReference type="EC" id="4.1.2.4"/>
    </reaction>
</comment>
<feature type="active site" description="Proton donor/acceptor" evidence="7">
    <location>
        <position position="188"/>
    </location>
</feature>
<sequence>MSATTLSAAAIAGMIDHAILKPELTRTEVDAQLDLAARYRIFSVCVRPSDVAHAAARLAGTGVAVGTVIGFPHGTTSTAAKVAEARQAIADGAAELDMVLNVGRLRSGLTDDVEADIAAVVGAADGRVVKVILETALLSDDEVVAGCRVAESAGAAFVKTSTGFAGGGATPEHLALMRATVGPQVQVKASGGVRDLDTVLAFHAAGVTRFGTSGTATILDDAAARDAGADAAARVDDASY</sequence>
<comment type="function">
    <text evidence="6 7">Catalyzes a reversible aldol reaction between acetaldehyde and D-glyceraldehyde 3-phosphate to generate 2-deoxy-D-ribose 5-phosphate.</text>
</comment>
<protein>
    <recommendedName>
        <fullName evidence="7">Deoxyribose-phosphate aldolase</fullName>
        <shortName evidence="7">DERA</shortName>
        <ecNumber evidence="7">4.1.2.4</ecNumber>
    </recommendedName>
    <alternativeName>
        <fullName evidence="7">2-deoxy-D-ribose 5-phosphate aldolase</fullName>
    </alternativeName>
    <alternativeName>
        <fullName evidence="7">Phosphodeoxyriboaldolase</fullName>
        <shortName evidence="7">Deoxyriboaldolase</shortName>
    </alternativeName>
</protein>
<dbReference type="PANTHER" id="PTHR10889:SF1">
    <property type="entry name" value="DEOXYRIBOSE-PHOSPHATE ALDOLASE"/>
    <property type="match status" value="1"/>
</dbReference>
<comment type="pathway">
    <text evidence="7">Carbohydrate degradation; 2-deoxy-D-ribose 1-phosphate degradation; D-glyceraldehyde 3-phosphate and acetaldehyde from 2-deoxy-alpha-D-ribose 1-phosphate: step 2/2.</text>
</comment>
<dbReference type="Pfam" id="PF01791">
    <property type="entry name" value="DeoC"/>
    <property type="match status" value="1"/>
</dbReference>
<dbReference type="UniPathway" id="UPA00002">
    <property type="reaction ID" value="UER00468"/>
</dbReference>
<dbReference type="GeneID" id="98052810"/>
<evidence type="ECO:0000313" key="9">
    <source>
        <dbReference type="Proteomes" id="UP000549695"/>
    </source>
</evidence>
<dbReference type="SUPFAM" id="SSF51569">
    <property type="entry name" value="Aldolase"/>
    <property type="match status" value="1"/>
</dbReference>
<dbReference type="Proteomes" id="UP000549695">
    <property type="component" value="Unassembled WGS sequence"/>
</dbReference>
<organism evidence="8 9">
    <name type="scientific">Pseudonocardia alni</name>
    <name type="common">Amycolata alni</name>
    <dbReference type="NCBI Taxonomy" id="33907"/>
    <lineage>
        <taxon>Bacteria</taxon>
        <taxon>Bacillati</taxon>
        <taxon>Actinomycetota</taxon>
        <taxon>Actinomycetes</taxon>
        <taxon>Pseudonocardiales</taxon>
        <taxon>Pseudonocardiaceae</taxon>
        <taxon>Pseudonocardia</taxon>
    </lineage>
</organism>
<evidence type="ECO:0000256" key="6">
    <source>
        <dbReference type="ARBA" id="ARBA00056337"/>
    </source>
</evidence>
<dbReference type="InterPro" id="IPR011343">
    <property type="entry name" value="DeoC"/>
</dbReference>
<dbReference type="GO" id="GO:0006018">
    <property type="term" value="P:2-deoxyribose 1-phosphate catabolic process"/>
    <property type="evidence" value="ECO:0007669"/>
    <property type="project" value="UniProtKB-UniRule"/>
</dbReference>
<dbReference type="InterPro" id="IPR013785">
    <property type="entry name" value="Aldolase_TIM"/>
</dbReference>
<dbReference type="FunFam" id="3.20.20.70:FF:000044">
    <property type="entry name" value="Deoxyribose-phosphate aldolase"/>
    <property type="match status" value="1"/>
</dbReference>
<reference evidence="8 9" key="1">
    <citation type="submission" date="2020-07" db="EMBL/GenBank/DDBJ databases">
        <title>Sequencing the genomes of 1000 actinobacteria strains.</title>
        <authorList>
            <person name="Klenk H.-P."/>
        </authorList>
    </citation>
    <scope>NUCLEOTIDE SEQUENCE [LARGE SCALE GENOMIC DNA]</scope>
    <source>
        <strain evidence="8 9">DSM 44749</strain>
    </source>
</reference>
<dbReference type="SMART" id="SM01133">
    <property type="entry name" value="DeoC"/>
    <property type="match status" value="1"/>
</dbReference>
<feature type="active site" description="Proton donor/acceptor" evidence="7">
    <location>
        <position position="97"/>
    </location>
</feature>
<keyword evidence="4 7" id="KW-0704">Schiff base</keyword>
<evidence type="ECO:0000256" key="4">
    <source>
        <dbReference type="ARBA" id="ARBA00023270"/>
    </source>
</evidence>
<dbReference type="PIRSF" id="PIRSF001357">
    <property type="entry name" value="DeoC"/>
    <property type="match status" value="1"/>
</dbReference>
<dbReference type="PANTHER" id="PTHR10889">
    <property type="entry name" value="DEOXYRIBOSE-PHOSPHATE ALDOLASE"/>
    <property type="match status" value="1"/>
</dbReference>
<comment type="subcellular location">
    <subcellularLocation>
        <location evidence="7">Cytoplasm</location>
    </subcellularLocation>
</comment>
<gene>
    <name evidence="7" type="primary">deoC</name>
    <name evidence="8" type="ORF">HDA37_003071</name>
</gene>
<dbReference type="InterPro" id="IPR028581">
    <property type="entry name" value="DeoC_typeI"/>
</dbReference>
<keyword evidence="9" id="KW-1185">Reference proteome</keyword>
<dbReference type="CDD" id="cd00959">
    <property type="entry name" value="DeoC"/>
    <property type="match status" value="1"/>
</dbReference>
<evidence type="ECO:0000256" key="1">
    <source>
        <dbReference type="ARBA" id="ARBA00010936"/>
    </source>
</evidence>
<dbReference type="GO" id="GO:0004139">
    <property type="term" value="F:deoxyribose-phosphate aldolase activity"/>
    <property type="evidence" value="ECO:0007669"/>
    <property type="project" value="UniProtKB-UniRule"/>
</dbReference>
<evidence type="ECO:0000313" key="8">
    <source>
        <dbReference type="EMBL" id="NYG02786.1"/>
    </source>
</evidence>
<evidence type="ECO:0000256" key="2">
    <source>
        <dbReference type="ARBA" id="ARBA00022490"/>
    </source>
</evidence>
<dbReference type="GO" id="GO:0005737">
    <property type="term" value="C:cytoplasm"/>
    <property type="evidence" value="ECO:0007669"/>
    <property type="project" value="UniProtKB-SubCell"/>
</dbReference>
<accession>A0A852WAE1</accession>
<dbReference type="GO" id="GO:0016052">
    <property type="term" value="P:carbohydrate catabolic process"/>
    <property type="evidence" value="ECO:0007669"/>
    <property type="project" value="TreeGrafter"/>
</dbReference>
<proteinExistence type="inferred from homology"/>
<dbReference type="NCBIfam" id="TIGR00126">
    <property type="entry name" value="deoC"/>
    <property type="match status" value="1"/>
</dbReference>
<dbReference type="InterPro" id="IPR002915">
    <property type="entry name" value="DeoC/FbaB/LacD_aldolase"/>
</dbReference>
<name>A0A852WAE1_PSEA5</name>
<dbReference type="HAMAP" id="MF_00114">
    <property type="entry name" value="DeoC_type1"/>
    <property type="match status" value="1"/>
</dbReference>
<evidence type="ECO:0000256" key="5">
    <source>
        <dbReference type="ARBA" id="ARBA00048791"/>
    </source>
</evidence>